<dbReference type="InterPro" id="IPR012859">
    <property type="entry name" value="Pilin_N_archaeal"/>
</dbReference>
<reference evidence="3 4" key="1">
    <citation type="journal article" date="2015" name="Int. J. Syst. Evol. Microbiol.">
        <title>Methanoculleus taiwanensis sp. nov., a methanogen isolated from deep marine sediment at the deformation front area near Taiwan.</title>
        <authorList>
            <person name="Weng C.Y."/>
            <person name="Chen S.C."/>
            <person name="Lai M.C."/>
            <person name="Wu S.Y."/>
            <person name="Lin S."/>
            <person name="Yang T.F."/>
            <person name="Chen P.C."/>
        </authorList>
    </citation>
    <scope>NUCLEOTIDE SEQUENCE [LARGE SCALE GENOMIC DNA]</scope>
    <source>
        <strain evidence="3 4">CYW4</strain>
    </source>
</reference>
<name>A0A498GYB2_9EURY</name>
<sequence length="349" mass="36430">MKFKNDHGISGNIGVMLIVTVAVIGIAVVGVTVTSQDTPDEIPNVDIIIGCDQCNATHYNITLFHNGGDTISAGEFEIQAFNADGEEITVTSCSGSSDDVWSIGDTTTFVADDEPASIKIMYTTGSAAAMLKSLDLGMPGDEEELPSPDVFVDETGTSTPTPTPTPPAGQDEMLILYACEKSAGSVSGSFMFTVSGSGWLKTHGGGSPYSGALNEGEEITVRTSGNAQVNVVGTADQLTVFSVSGSQLYVDVDGVQRGGHLSSLLIDGYRDFSSALTLSSQGHGNSYTMMYVGGDQVLACSNDPPVILTNIRPADSGLFFIDTHQGNGQEAVFMGTAEKYSIDGDETIL</sequence>
<dbReference type="EMBL" id="LHQS01000004">
    <property type="protein sequence ID" value="RXE55167.1"/>
    <property type="molecule type" value="Genomic_DNA"/>
</dbReference>
<evidence type="ECO:0000313" key="4">
    <source>
        <dbReference type="Proteomes" id="UP000290932"/>
    </source>
</evidence>
<keyword evidence="1" id="KW-0812">Transmembrane</keyword>
<keyword evidence="4" id="KW-1185">Reference proteome</keyword>
<feature type="domain" description="Archaeal Type IV pilin N-terminal" evidence="2">
    <location>
        <begin position="8"/>
        <end position="80"/>
    </location>
</feature>
<dbReference type="RefSeq" id="WP_164913767.1">
    <property type="nucleotide sequence ID" value="NZ_LHQS01000004.1"/>
</dbReference>
<evidence type="ECO:0000259" key="2">
    <source>
        <dbReference type="Pfam" id="PF07790"/>
    </source>
</evidence>
<organism evidence="3 4">
    <name type="scientific">Methanoculleus taiwanensis</name>
    <dbReference type="NCBI Taxonomy" id="1550565"/>
    <lineage>
        <taxon>Archaea</taxon>
        <taxon>Methanobacteriati</taxon>
        <taxon>Methanobacteriota</taxon>
        <taxon>Stenosarchaea group</taxon>
        <taxon>Methanomicrobia</taxon>
        <taxon>Methanomicrobiales</taxon>
        <taxon>Methanomicrobiaceae</taxon>
        <taxon>Methanoculleus</taxon>
    </lineage>
</organism>
<keyword evidence="1" id="KW-1133">Transmembrane helix</keyword>
<protein>
    <recommendedName>
        <fullName evidence="2">Archaeal Type IV pilin N-terminal domain-containing protein</fullName>
    </recommendedName>
</protein>
<comment type="caution">
    <text evidence="3">The sequence shown here is derived from an EMBL/GenBank/DDBJ whole genome shotgun (WGS) entry which is preliminary data.</text>
</comment>
<dbReference type="Proteomes" id="UP000290932">
    <property type="component" value="Unassembled WGS sequence"/>
</dbReference>
<gene>
    <name evidence="3" type="ORF">ABH15_13195</name>
</gene>
<proteinExistence type="predicted"/>
<accession>A0A498GYB2</accession>
<evidence type="ECO:0000313" key="3">
    <source>
        <dbReference type="EMBL" id="RXE55167.1"/>
    </source>
</evidence>
<dbReference type="AlphaFoldDB" id="A0A498GYB2"/>
<keyword evidence="1" id="KW-0472">Membrane</keyword>
<dbReference type="Pfam" id="PF07790">
    <property type="entry name" value="Pilin_N"/>
    <property type="match status" value="1"/>
</dbReference>
<evidence type="ECO:0000256" key="1">
    <source>
        <dbReference type="SAM" id="Phobius"/>
    </source>
</evidence>
<feature type="transmembrane region" description="Helical" evidence="1">
    <location>
        <begin position="12"/>
        <end position="33"/>
    </location>
</feature>